<dbReference type="InterPro" id="IPR036223">
    <property type="entry name" value="CAP_C_sf"/>
</dbReference>
<feature type="compositionally biased region" description="Polar residues" evidence="3">
    <location>
        <begin position="323"/>
        <end position="334"/>
    </location>
</feature>
<evidence type="ECO:0000313" key="6">
    <source>
        <dbReference type="Proteomes" id="UP001194696"/>
    </source>
</evidence>
<feature type="compositionally biased region" description="Gly residues" evidence="3">
    <location>
        <begin position="61"/>
        <end position="71"/>
    </location>
</feature>
<dbReference type="SMART" id="SM00673">
    <property type="entry name" value="CARP"/>
    <property type="match status" value="2"/>
</dbReference>
<dbReference type="Pfam" id="PF01213">
    <property type="entry name" value="CAP_N-CM"/>
    <property type="match status" value="1"/>
</dbReference>
<dbReference type="PANTHER" id="PTHR10652">
    <property type="entry name" value="ADENYLYL CYCLASE-ASSOCIATED PROTEIN"/>
    <property type="match status" value="1"/>
</dbReference>
<evidence type="ECO:0000259" key="4">
    <source>
        <dbReference type="PROSITE" id="PS51329"/>
    </source>
</evidence>
<dbReference type="Gene3D" id="1.25.40.330">
    <property type="entry name" value="Adenylate cyclase-associated CAP, N-terminal domain"/>
    <property type="match status" value="1"/>
</dbReference>
<dbReference type="SUPFAM" id="SSF101278">
    <property type="entry name" value="N-terminal domain of adenylylcyclase associated protein, CAP"/>
    <property type="match status" value="1"/>
</dbReference>
<feature type="compositionally biased region" description="Gly residues" evidence="3">
    <location>
        <begin position="40"/>
        <end position="49"/>
    </location>
</feature>
<feature type="compositionally biased region" description="Low complexity" evidence="3">
    <location>
        <begin position="282"/>
        <end position="293"/>
    </location>
</feature>
<feature type="region of interest" description="Disordered" evidence="3">
    <location>
        <begin position="323"/>
        <end position="354"/>
    </location>
</feature>
<dbReference type="InterPro" id="IPR036222">
    <property type="entry name" value="CAP_N_sf"/>
</dbReference>
<protein>
    <recommendedName>
        <fullName evidence="2">Adenylyl cyclase-associated protein</fullName>
    </recommendedName>
</protein>
<dbReference type="EMBL" id="JAAAIM010001109">
    <property type="protein sequence ID" value="KAG0282192.1"/>
    <property type="molecule type" value="Genomic_DNA"/>
</dbReference>
<dbReference type="InterPro" id="IPR013912">
    <property type="entry name" value="Adenylate_cyclase-assoc_CAP_C"/>
</dbReference>
<feature type="compositionally biased region" description="Low complexity" evidence="3">
    <location>
        <begin position="50"/>
        <end position="60"/>
    </location>
</feature>
<feature type="region of interest" description="Disordered" evidence="3">
    <location>
        <begin position="273"/>
        <end position="297"/>
    </location>
</feature>
<dbReference type="InterPro" id="IPR016098">
    <property type="entry name" value="CAP/MinC_C"/>
</dbReference>
<dbReference type="InterPro" id="IPR053950">
    <property type="entry name" value="CAP_N"/>
</dbReference>
<dbReference type="InterPro" id="IPR013992">
    <property type="entry name" value="Adenylate_cyclase-assoc_CAP_N"/>
</dbReference>
<dbReference type="Pfam" id="PF21938">
    <property type="entry name" value="CAP_N"/>
    <property type="match status" value="1"/>
</dbReference>
<reference evidence="5 6" key="1">
    <citation type="journal article" date="2020" name="Fungal Divers.">
        <title>Resolving the Mortierellaceae phylogeny through synthesis of multi-gene phylogenetics and phylogenomics.</title>
        <authorList>
            <person name="Vandepol N."/>
            <person name="Liber J."/>
            <person name="Desiro A."/>
            <person name="Na H."/>
            <person name="Kennedy M."/>
            <person name="Barry K."/>
            <person name="Grigoriev I.V."/>
            <person name="Miller A.N."/>
            <person name="O'Donnell K."/>
            <person name="Stajich J.E."/>
            <person name="Bonito G."/>
        </authorList>
    </citation>
    <scope>NUCLEOTIDE SEQUENCE [LARGE SCALE GENOMIC DNA]</scope>
    <source>
        <strain evidence="5 6">AD045</strain>
    </source>
</reference>
<gene>
    <name evidence="5" type="ORF">BGZ96_000751</name>
</gene>
<dbReference type="Proteomes" id="UP001194696">
    <property type="component" value="Unassembled WGS sequence"/>
</dbReference>
<sequence>MVETSSIAALLKRLDAVTTKLEDQAMAGASAADVSSSLTGSGGIVGGGPQPSQSLSVPPSGNGGNSGGTSLGGSPSISGVSTTNTVPVVDGYDELVNGPLKPFIDLSRAIGGLVEEQAGHVGKLLAAQREMIMIAASSHKPPMTSDVFRLLLEPTQQELNQVLEIREKNRSNTHAPHLSTLAEGIRCFGWVSLESKPATYIGHVKDTVQTHASKVISEWQDKDESHVLWAHAFIQLLTELQSYVRKYHAAGLVWNPKGTPLDINRLTRTENSTLGAGAEGTSSLSSPLGPAPSQTAVPLSSLPTRDADMSAVFAQLNQGETITSHLRPVDNNTRASRRPSGAGNPRTDGKSSNKVPRMALEDNKWIIEHFENYNDVVLDNAELGQSVYIFGCQNSTIQIKTKVTTVAMDSCKKTGLCVESLITSLDVVNSKSVQLQILGMVPMVNLDKVDSCVVYLSRECMDTTGILTTKTSGVNVLTPAPVSEQQQVEASTTTTTAAGGAIATESIEYVERSVPEQLFTRMVDGKMVTSIVEHSSSG</sequence>
<dbReference type="Pfam" id="PF08603">
    <property type="entry name" value="CAP_C"/>
    <property type="match status" value="1"/>
</dbReference>
<organism evidence="5 6">
    <name type="scientific">Linnemannia gamsii</name>
    <dbReference type="NCBI Taxonomy" id="64522"/>
    <lineage>
        <taxon>Eukaryota</taxon>
        <taxon>Fungi</taxon>
        <taxon>Fungi incertae sedis</taxon>
        <taxon>Mucoromycota</taxon>
        <taxon>Mortierellomycotina</taxon>
        <taxon>Mortierellomycetes</taxon>
        <taxon>Mortierellales</taxon>
        <taxon>Mortierellaceae</taxon>
        <taxon>Linnemannia</taxon>
    </lineage>
</organism>
<evidence type="ECO:0000256" key="1">
    <source>
        <dbReference type="ARBA" id="ARBA00007659"/>
    </source>
</evidence>
<dbReference type="Gene3D" id="2.160.20.70">
    <property type="match status" value="1"/>
</dbReference>
<comment type="similarity">
    <text evidence="1 2">Belongs to the CAP family.</text>
</comment>
<name>A0ABQ7JNK6_9FUNG</name>
<dbReference type="InterPro" id="IPR006599">
    <property type="entry name" value="CARP_motif"/>
</dbReference>
<proteinExistence type="inferred from homology"/>
<dbReference type="PANTHER" id="PTHR10652:SF0">
    <property type="entry name" value="ADENYLYL CYCLASE-ASSOCIATED PROTEIN"/>
    <property type="match status" value="1"/>
</dbReference>
<feature type="region of interest" description="Disordered" evidence="3">
    <location>
        <begin position="38"/>
        <end position="82"/>
    </location>
</feature>
<evidence type="ECO:0000313" key="5">
    <source>
        <dbReference type="EMBL" id="KAG0282192.1"/>
    </source>
</evidence>
<evidence type="ECO:0000256" key="2">
    <source>
        <dbReference type="RuleBase" id="RU000647"/>
    </source>
</evidence>
<comment type="caution">
    <text evidence="5">The sequence shown here is derived from an EMBL/GenBank/DDBJ whole genome shotgun (WGS) entry which is preliminary data.</text>
</comment>
<dbReference type="SUPFAM" id="SSF69340">
    <property type="entry name" value="C-terminal domain of adenylylcyclase associated protein"/>
    <property type="match status" value="1"/>
</dbReference>
<dbReference type="InterPro" id="IPR017901">
    <property type="entry name" value="C-CAP_CF_C-like"/>
</dbReference>
<keyword evidence="6" id="KW-1185">Reference proteome</keyword>
<feature type="domain" description="C-CAP/cofactor C-like" evidence="4">
    <location>
        <begin position="345"/>
        <end position="514"/>
    </location>
</feature>
<accession>A0ABQ7JNK6</accession>
<dbReference type="PROSITE" id="PS51329">
    <property type="entry name" value="C_CAP_COFACTOR_C"/>
    <property type="match status" value="1"/>
</dbReference>
<dbReference type="InterPro" id="IPR001837">
    <property type="entry name" value="Adenylate_cyclase-assoc_CAP"/>
</dbReference>
<evidence type="ECO:0000256" key="3">
    <source>
        <dbReference type="SAM" id="MobiDB-lite"/>
    </source>
</evidence>